<proteinExistence type="predicted"/>
<name>A0ABM5RLX7_9GAMM</name>
<sequence length="79" mass="9457">MSINWLAVRKQRVLLCHLRDDTQNNARRIKAANERLFEQPIQTALARRGTFLRKFIIPMHFIKYVIRMNESSQRFSALK</sequence>
<reference evidence="1 2" key="1">
    <citation type="submission" date="2014-09" db="EMBL/GenBank/DDBJ databases">
        <authorList>
            <person name="Chan K.-G."/>
        </authorList>
    </citation>
    <scope>NUCLEOTIDE SEQUENCE [LARGE SCALE GENOMIC DNA]</scope>
    <source>
        <strain evidence="1 2">ND04</strain>
    </source>
</reference>
<protein>
    <submittedName>
        <fullName evidence="1">Uncharacterized protein</fullName>
    </submittedName>
</protein>
<gene>
    <name evidence="1" type="ORF">LH22_16510</name>
</gene>
<organism evidence="1 2">
    <name type="scientific">Pantoea rwandensis</name>
    <dbReference type="NCBI Taxonomy" id="1076550"/>
    <lineage>
        <taxon>Bacteria</taxon>
        <taxon>Pseudomonadati</taxon>
        <taxon>Pseudomonadota</taxon>
        <taxon>Gammaproteobacteria</taxon>
        <taxon>Enterobacterales</taxon>
        <taxon>Erwiniaceae</taxon>
        <taxon>Pantoea</taxon>
    </lineage>
</organism>
<evidence type="ECO:0000313" key="2">
    <source>
        <dbReference type="Proteomes" id="UP000029495"/>
    </source>
</evidence>
<evidence type="ECO:0000313" key="1">
    <source>
        <dbReference type="EMBL" id="AIR86993.1"/>
    </source>
</evidence>
<dbReference type="EMBL" id="CP009454">
    <property type="protein sequence ID" value="AIR86993.1"/>
    <property type="molecule type" value="Genomic_DNA"/>
</dbReference>
<accession>A0ABM5RLX7</accession>
<keyword evidence="2" id="KW-1185">Reference proteome</keyword>
<dbReference type="Proteomes" id="UP000029495">
    <property type="component" value="Chromosome"/>
</dbReference>